<dbReference type="RefSeq" id="WP_095099074.1">
    <property type="nucleotide sequence ID" value="NZ_CAMIQD010000001.1"/>
</dbReference>
<evidence type="ECO:0000313" key="2">
    <source>
        <dbReference type="EMBL" id="SNW04794.1"/>
    </source>
</evidence>
<dbReference type="STRING" id="1411141.GCA_001590885_02160"/>
<dbReference type="KEGG" id="sfj:SAMEA4384070_4002"/>
<accession>A0A240CA08</accession>
<feature type="transmembrane region" description="Helical" evidence="1">
    <location>
        <begin position="24"/>
        <end position="43"/>
    </location>
</feature>
<keyword evidence="1" id="KW-0812">Transmembrane</keyword>
<keyword evidence="1" id="KW-1133">Transmembrane helix</keyword>
<dbReference type="InterPro" id="IPR006311">
    <property type="entry name" value="TAT_signal"/>
</dbReference>
<name>A0A240CA08_SERFI</name>
<dbReference type="PROSITE" id="PS51318">
    <property type="entry name" value="TAT"/>
    <property type="match status" value="1"/>
</dbReference>
<organism evidence="2 3">
    <name type="scientific">Serratia ficaria</name>
    <dbReference type="NCBI Taxonomy" id="61651"/>
    <lineage>
        <taxon>Bacteria</taxon>
        <taxon>Pseudomonadati</taxon>
        <taxon>Pseudomonadota</taxon>
        <taxon>Gammaproteobacteria</taxon>
        <taxon>Enterobacterales</taxon>
        <taxon>Yersiniaceae</taxon>
        <taxon>Serratia</taxon>
    </lineage>
</organism>
<gene>
    <name evidence="2" type="ORF">SAMEA4384070_04002</name>
</gene>
<protein>
    <submittedName>
        <fullName evidence="2">Membrane bound FAD containing D-sorbitol dehydrogenase</fullName>
    </submittedName>
</protein>
<proteinExistence type="predicted"/>
<dbReference type="OrthoDB" id="6162173at2"/>
<sequence length="187" mass="20055">MSTALPSDDVSSSKNGTGFSRRDLLIGMASALVATSLLGYPFLTQAEQQTAAGNPLIFSRFFTLSQTLTEHRDIDQGMSARIFTALSNATPDFSARIERLSALLRPEQSAAQLQTLAVQAGLQEVITAIVSAWYTGTVGHGQQAVLIAYKDALMYRPASDALIVPTYCGNGPLWWTAAPPMTMTPAR</sequence>
<dbReference type="GeneID" id="75029124"/>
<dbReference type="AlphaFoldDB" id="A0A240CA08"/>
<evidence type="ECO:0000256" key="1">
    <source>
        <dbReference type="SAM" id="Phobius"/>
    </source>
</evidence>
<keyword evidence="3" id="KW-1185">Reference proteome</keyword>
<dbReference type="Pfam" id="PF12318">
    <property type="entry name" value="FAD-SLDH"/>
    <property type="match status" value="1"/>
</dbReference>
<dbReference type="Proteomes" id="UP000215134">
    <property type="component" value="Chromosome 1"/>
</dbReference>
<evidence type="ECO:0000313" key="3">
    <source>
        <dbReference type="Proteomes" id="UP000215134"/>
    </source>
</evidence>
<reference evidence="2 3" key="1">
    <citation type="submission" date="2017-06" db="EMBL/GenBank/DDBJ databases">
        <authorList>
            <consortium name="Pathogen Informatics"/>
        </authorList>
    </citation>
    <scope>NUCLEOTIDE SEQUENCE [LARGE SCALE GENOMIC DNA]</scope>
    <source>
        <strain evidence="2 3">NCTC12148</strain>
    </source>
</reference>
<dbReference type="EMBL" id="LT906479">
    <property type="protein sequence ID" value="SNW04794.1"/>
    <property type="molecule type" value="Genomic_DNA"/>
</dbReference>
<dbReference type="InterPro" id="IPR024651">
    <property type="entry name" value="FAD-SLDH_ssu"/>
</dbReference>
<keyword evidence="1" id="KW-0472">Membrane</keyword>